<gene>
    <name evidence="1" type="ORF">AAFF_G00223790</name>
</gene>
<proteinExistence type="predicted"/>
<dbReference type="AlphaFoldDB" id="A0AAD7X1D2"/>
<dbReference type="EMBL" id="JAINUG010000003">
    <property type="protein sequence ID" value="KAJ8417536.1"/>
    <property type="molecule type" value="Genomic_DNA"/>
</dbReference>
<name>A0AAD7X1D2_9TELE</name>
<protein>
    <submittedName>
        <fullName evidence="1">Uncharacterized protein</fullName>
    </submittedName>
</protein>
<evidence type="ECO:0000313" key="2">
    <source>
        <dbReference type="Proteomes" id="UP001221898"/>
    </source>
</evidence>
<dbReference type="Proteomes" id="UP001221898">
    <property type="component" value="Unassembled WGS sequence"/>
</dbReference>
<organism evidence="1 2">
    <name type="scientific">Aldrovandia affinis</name>
    <dbReference type="NCBI Taxonomy" id="143900"/>
    <lineage>
        <taxon>Eukaryota</taxon>
        <taxon>Metazoa</taxon>
        <taxon>Chordata</taxon>
        <taxon>Craniata</taxon>
        <taxon>Vertebrata</taxon>
        <taxon>Euteleostomi</taxon>
        <taxon>Actinopterygii</taxon>
        <taxon>Neopterygii</taxon>
        <taxon>Teleostei</taxon>
        <taxon>Notacanthiformes</taxon>
        <taxon>Halosauridae</taxon>
        <taxon>Aldrovandia</taxon>
    </lineage>
</organism>
<reference evidence="1" key="1">
    <citation type="journal article" date="2023" name="Science">
        <title>Genome structures resolve the early diversification of teleost fishes.</title>
        <authorList>
            <person name="Parey E."/>
            <person name="Louis A."/>
            <person name="Montfort J."/>
            <person name="Bouchez O."/>
            <person name="Roques C."/>
            <person name="Iampietro C."/>
            <person name="Lluch J."/>
            <person name="Castinel A."/>
            <person name="Donnadieu C."/>
            <person name="Desvignes T."/>
            <person name="Floi Bucao C."/>
            <person name="Jouanno E."/>
            <person name="Wen M."/>
            <person name="Mejri S."/>
            <person name="Dirks R."/>
            <person name="Jansen H."/>
            <person name="Henkel C."/>
            <person name="Chen W.J."/>
            <person name="Zahm M."/>
            <person name="Cabau C."/>
            <person name="Klopp C."/>
            <person name="Thompson A.W."/>
            <person name="Robinson-Rechavi M."/>
            <person name="Braasch I."/>
            <person name="Lecointre G."/>
            <person name="Bobe J."/>
            <person name="Postlethwait J.H."/>
            <person name="Berthelot C."/>
            <person name="Roest Crollius H."/>
            <person name="Guiguen Y."/>
        </authorList>
    </citation>
    <scope>NUCLEOTIDE SEQUENCE</scope>
    <source>
        <strain evidence="1">NC1722</strain>
    </source>
</reference>
<keyword evidence="2" id="KW-1185">Reference proteome</keyword>
<evidence type="ECO:0000313" key="1">
    <source>
        <dbReference type="EMBL" id="KAJ8417536.1"/>
    </source>
</evidence>
<comment type="caution">
    <text evidence="1">The sequence shown here is derived from an EMBL/GenBank/DDBJ whole genome shotgun (WGS) entry which is preliminary data.</text>
</comment>
<accession>A0AAD7X1D2</accession>
<sequence length="95" mass="11281">MNRRLITALDRLHPDYVSDMHHKQEPQLPQSLEIMVTCQGYLRNHHWNRPHRQGQERQKMPITPWLRGVLVDPCVCLSLPLTYDVRQENVTHHGI</sequence>